<keyword evidence="8 9" id="KW-0472">Membrane</keyword>
<dbReference type="GO" id="GO:0008320">
    <property type="term" value="F:protein transmembrane transporter activity"/>
    <property type="evidence" value="ECO:0007669"/>
    <property type="project" value="UniProtKB-UniRule"/>
</dbReference>
<feature type="transmembrane region" description="Helical" evidence="9">
    <location>
        <begin position="55"/>
        <end position="73"/>
    </location>
</feature>
<dbReference type="HAMAP" id="MF_00422">
    <property type="entry name" value="SecE"/>
    <property type="match status" value="1"/>
</dbReference>
<comment type="subcellular location">
    <subcellularLocation>
        <location evidence="1">Membrane</location>
    </subcellularLocation>
</comment>
<accession>A0A9X2F9B7</accession>
<dbReference type="Gene3D" id="1.20.5.1030">
    <property type="entry name" value="Preprotein translocase secy subunit"/>
    <property type="match status" value="1"/>
</dbReference>
<comment type="similarity">
    <text evidence="9">Belongs to the SecE/SEC61-gamma family.</text>
</comment>
<keyword evidence="6 9" id="KW-1133">Transmembrane helix</keyword>
<dbReference type="InterPro" id="IPR005807">
    <property type="entry name" value="SecE_bac"/>
</dbReference>
<dbReference type="InterPro" id="IPR038379">
    <property type="entry name" value="SecE_sf"/>
</dbReference>
<name>A0A9X2F9B7_9BACT</name>
<comment type="caution">
    <text evidence="10">The sequence shown here is derived from an EMBL/GenBank/DDBJ whole genome shotgun (WGS) entry which is preliminary data.</text>
</comment>
<evidence type="ECO:0000256" key="5">
    <source>
        <dbReference type="ARBA" id="ARBA00022927"/>
    </source>
</evidence>
<dbReference type="GO" id="GO:0043952">
    <property type="term" value="P:protein transport by the Sec complex"/>
    <property type="evidence" value="ECO:0007669"/>
    <property type="project" value="UniProtKB-UniRule"/>
</dbReference>
<evidence type="ECO:0000256" key="2">
    <source>
        <dbReference type="ARBA" id="ARBA00022448"/>
    </source>
</evidence>
<gene>
    <name evidence="9 10" type="primary">secE</name>
    <name evidence="10" type="ORF">NG895_12770</name>
</gene>
<keyword evidence="3 9" id="KW-1003">Cell membrane</keyword>
<evidence type="ECO:0000256" key="1">
    <source>
        <dbReference type="ARBA" id="ARBA00004370"/>
    </source>
</evidence>
<dbReference type="GO" id="GO:0006605">
    <property type="term" value="P:protein targeting"/>
    <property type="evidence" value="ECO:0007669"/>
    <property type="project" value="UniProtKB-UniRule"/>
</dbReference>
<dbReference type="PANTHER" id="PTHR33910:SF1">
    <property type="entry name" value="PROTEIN TRANSLOCASE SUBUNIT SECE"/>
    <property type="match status" value="1"/>
</dbReference>
<evidence type="ECO:0000313" key="10">
    <source>
        <dbReference type="EMBL" id="MCO6044777.1"/>
    </source>
</evidence>
<feature type="transmembrane region" description="Helical" evidence="9">
    <location>
        <begin position="21"/>
        <end position="43"/>
    </location>
</feature>
<comment type="subunit">
    <text evidence="9">Component of the Sec protein translocase complex. Heterotrimer consisting of SecY, SecE and SecG subunits. The heterotrimers can form oligomers, although 1 heterotrimer is thought to be able to translocate proteins. Interacts with the ribosome. Interacts with SecDF, and other proteins may be involved. Interacts with SecA.</text>
</comment>
<proteinExistence type="inferred from homology"/>
<protein>
    <recommendedName>
        <fullName evidence="9">Protein translocase subunit SecE</fullName>
    </recommendedName>
</protein>
<comment type="caution">
    <text evidence="9">Lacks conserved residue(s) required for the propagation of feature annotation.</text>
</comment>
<dbReference type="RefSeq" id="WP_252852892.1">
    <property type="nucleotide sequence ID" value="NZ_JAMXLR010000039.1"/>
</dbReference>
<evidence type="ECO:0000256" key="3">
    <source>
        <dbReference type="ARBA" id="ARBA00022475"/>
    </source>
</evidence>
<keyword evidence="2 9" id="KW-0813">Transport</keyword>
<evidence type="ECO:0000256" key="7">
    <source>
        <dbReference type="ARBA" id="ARBA00023010"/>
    </source>
</evidence>
<dbReference type="NCBIfam" id="TIGR00964">
    <property type="entry name" value="secE_bact"/>
    <property type="match status" value="1"/>
</dbReference>
<reference evidence="10" key="1">
    <citation type="submission" date="2022-06" db="EMBL/GenBank/DDBJ databases">
        <title>Aeoliella straminimaris, a novel planctomycete from sediments.</title>
        <authorList>
            <person name="Vitorino I.R."/>
            <person name="Lage O.M."/>
        </authorList>
    </citation>
    <scope>NUCLEOTIDE SEQUENCE</scope>
    <source>
        <strain evidence="10">ICT_H6.2</strain>
    </source>
</reference>
<comment type="function">
    <text evidence="9">Essential subunit of the Sec protein translocation channel SecYEG. Clamps together the 2 halves of SecY. May contact the channel plug during translocation.</text>
</comment>
<evidence type="ECO:0000256" key="9">
    <source>
        <dbReference type="HAMAP-Rule" id="MF_00422"/>
    </source>
</evidence>
<dbReference type="InterPro" id="IPR001901">
    <property type="entry name" value="Translocase_SecE/Sec61-g"/>
</dbReference>
<keyword evidence="5 9" id="KW-0653">Protein transport</keyword>
<dbReference type="GO" id="GO:0065002">
    <property type="term" value="P:intracellular protein transmembrane transport"/>
    <property type="evidence" value="ECO:0007669"/>
    <property type="project" value="UniProtKB-UniRule"/>
</dbReference>
<evidence type="ECO:0000256" key="4">
    <source>
        <dbReference type="ARBA" id="ARBA00022692"/>
    </source>
</evidence>
<dbReference type="Pfam" id="PF00584">
    <property type="entry name" value="SecE"/>
    <property type="match status" value="1"/>
</dbReference>
<keyword evidence="7 9" id="KW-0811">Translocation</keyword>
<dbReference type="EMBL" id="JAMXLR010000039">
    <property type="protein sequence ID" value="MCO6044777.1"/>
    <property type="molecule type" value="Genomic_DNA"/>
</dbReference>
<evidence type="ECO:0000256" key="6">
    <source>
        <dbReference type="ARBA" id="ARBA00022989"/>
    </source>
</evidence>
<dbReference type="AlphaFoldDB" id="A0A9X2F9B7"/>
<feature type="transmembrane region" description="Helical" evidence="9">
    <location>
        <begin position="100"/>
        <end position="121"/>
    </location>
</feature>
<organism evidence="10 11">
    <name type="scientific">Aeoliella straminimaris</name>
    <dbReference type="NCBI Taxonomy" id="2954799"/>
    <lineage>
        <taxon>Bacteria</taxon>
        <taxon>Pseudomonadati</taxon>
        <taxon>Planctomycetota</taxon>
        <taxon>Planctomycetia</taxon>
        <taxon>Pirellulales</taxon>
        <taxon>Lacipirellulaceae</taxon>
        <taxon>Aeoliella</taxon>
    </lineage>
</organism>
<keyword evidence="4 9" id="KW-0812">Transmembrane</keyword>
<dbReference type="GO" id="GO:0009306">
    <property type="term" value="P:protein secretion"/>
    <property type="evidence" value="ECO:0007669"/>
    <property type="project" value="UniProtKB-UniRule"/>
</dbReference>
<dbReference type="GO" id="GO:0005886">
    <property type="term" value="C:plasma membrane"/>
    <property type="evidence" value="ECO:0007669"/>
    <property type="project" value="UniProtKB-UniRule"/>
</dbReference>
<dbReference type="Proteomes" id="UP001155241">
    <property type="component" value="Unassembled WGS sequence"/>
</dbReference>
<evidence type="ECO:0000256" key="8">
    <source>
        <dbReference type="ARBA" id="ARBA00023136"/>
    </source>
</evidence>
<dbReference type="PANTHER" id="PTHR33910">
    <property type="entry name" value="PROTEIN TRANSLOCASE SUBUNIT SECE"/>
    <property type="match status" value="1"/>
</dbReference>
<sequence length="147" mass="16212">MGAFLQELLKFDLYKRSQGRIVRQVTFAACAIIVALGCWSLSYSMQDVDNQATRYLVPLGLLAAGVWASFRLVQLPQFADFLISVEAEMNKVAWPKRHELINASIVVILVIFIMAALLFGFDLGLQYIKGVLEYWVTGGAAGEPPAG</sequence>
<keyword evidence="11" id="KW-1185">Reference proteome</keyword>
<evidence type="ECO:0000313" key="11">
    <source>
        <dbReference type="Proteomes" id="UP001155241"/>
    </source>
</evidence>